<proteinExistence type="predicted"/>
<evidence type="ECO:0000256" key="1">
    <source>
        <dbReference type="ARBA" id="ARBA00004651"/>
    </source>
</evidence>
<evidence type="ECO:0000256" key="2">
    <source>
        <dbReference type="ARBA" id="ARBA00022475"/>
    </source>
</evidence>
<feature type="transmembrane region" description="Helical" evidence="6">
    <location>
        <begin position="415"/>
        <end position="431"/>
    </location>
</feature>
<feature type="transmembrane region" description="Helical" evidence="6">
    <location>
        <begin position="437"/>
        <end position="456"/>
    </location>
</feature>
<feature type="transmembrane region" description="Helical" evidence="6">
    <location>
        <begin position="173"/>
        <end position="194"/>
    </location>
</feature>
<evidence type="ECO:0000256" key="5">
    <source>
        <dbReference type="ARBA" id="ARBA00023136"/>
    </source>
</evidence>
<dbReference type="PANTHER" id="PTHR30250">
    <property type="entry name" value="PST FAMILY PREDICTED COLANIC ACID TRANSPORTER"/>
    <property type="match status" value="1"/>
</dbReference>
<feature type="transmembrane region" description="Helical" evidence="6">
    <location>
        <begin position="251"/>
        <end position="272"/>
    </location>
</feature>
<dbReference type="RefSeq" id="WP_380922789.1">
    <property type="nucleotide sequence ID" value="NZ_JBHUPE010000007.1"/>
</dbReference>
<feature type="transmembrane region" description="Helical" evidence="6">
    <location>
        <begin position="12"/>
        <end position="38"/>
    </location>
</feature>
<comment type="caution">
    <text evidence="7">The sequence shown here is derived from an EMBL/GenBank/DDBJ whole genome shotgun (WGS) entry which is preliminary data.</text>
</comment>
<keyword evidence="2" id="KW-1003">Cell membrane</keyword>
<keyword evidence="4 6" id="KW-1133">Transmembrane helix</keyword>
<feature type="transmembrane region" description="Helical" evidence="6">
    <location>
        <begin position="214"/>
        <end position="231"/>
    </location>
</feature>
<dbReference type="PANTHER" id="PTHR30250:SF11">
    <property type="entry name" value="O-ANTIGEN TRANSPORTER-RELATED"/>
    <property type="match status" value="1"/>
</dbReference>
<evidence type="ECO:0000313" key="8">
    <source>
        <dbReference type="Proteomes" id="UP001597509"/>
    </source>
</evidence>
<dbReference type="Proteomes" id="UP001597509">
    <property type="component" value="Unassembled WGS sequence"/>
</dbReference>
<reference evidence="8" key="1">
    <citation type="journal article" date="2019" name="Int. J. Syst. Evol. Microbiol.">
        <title>The Global Catalogue of Microorganisms (GCM) 10K type strain sequencing project: providing services to taxonomists for standard genome sequencing and annotation.</title>
        <authorList>
            <consortium name="The Broad Institute Genomics Platform"/>
            <consortium name="The Broad Institute Genome Sequencing Center for Infectious Disease"/>
            <person name="Wu L."/>
            <person name="Ma J."/>
        </authorList>
    </citation>
    <scope>NUCLEOTIDE SEQUENCE [LARGE SCALE GENOMIC DNA]</scope>
    <source>
        <strain evidence="8">KCTC 22209</strain>
    </source>
</reference>
<feature type="transmembrane region" description="Helical" evidence="6">
    <location>
        <begin position="293"/>
        <end position="316"/>
    </location>
</feature>
<dbReference type="Pfam" id="PF01943">
    <property type="entry name" value="Polysacc_synt"/>
    <property type="match status" value="1"/>
</dbReference>
<dbReference type="InterPro" id="IPR002797">
    <property type="entry name" value="Polysacc_synth"/>
</dbReference>
<keyword evidence="5 6" id="KW-0472">Membrane</keyword>
<dbReference type="InterPro" id="IPR050833">
    <property type="entry name" value="Poly_Biosynth_Transport"/>
</dbReference>
<feature type="transmembrane region" description="Helical" evidence="6">
    <location>
        <begin position="85"/>
        <end position="105"/>
    </location>
</feature>
<accession>A0ABW5Z120</accession>
<feature type="transmembrane region" description="Helical" evidence="6">
    <location>
        <begin position="384"/>
        <end position="403"/>
    </location>
</feature>
<feature type="transmembrane region" description="Helical" evidence="6">
    <location>
        <begin position="146"/>
        <end position="167"/>
    </location>
</feature>
<evidence type="ECO:0000313" key="7">
    <source>
        <dbReference type="EMBL" id="MFD2905886.1"/>
    </source>
</evidence>
<keyword evidence="3 6" id="KW-0812">Transmembrane</keyword>
<dbReference type="EMBL" id="JBHUPE010000007">
    <property type="protein sequence ID" value="MFD2905886.1"/>
    <property type="molecule type" value="Genomic_DNA"/>
</dbReference>
<protein>
    <submittedName>
        <fullName evidence="7">Lipopolysaccharide biosynthesis protein</fullName>
    </submittedName>
</protein>
<evidence type="ECO:0000256" key="3">
    <source>
        <dbReference type="ARBA" id="ARBA00022692"/>
    </source>
</evidence>
<feature type="transmembrane region" description="Helical" evidence="6">
    <location>
        <begin position="328"/>
        <end position="347"/>
    </location>
</feature>
<name>A0ABW5Z120_9SPHI</name>
<feature type="transmembrane region" description="Helical" evidence="6">
    <location>
        <begin position="117"/>
        <end position="134"/>
    </location>
</feature>
<keyword evidence="8" id="KW-1185">Reference proteome</keyword>
<sequence length="467" mass="53176">MKSYKNNKSLFFLSAIYAIGNFGSRVLSFLLVFFTTYYLTSSEVGELDLILISLNILIPLFSLQISDSIFRWLITAKKSSDNKSIVSTGIIFYFFSSVLFIFIWLGLDFFNLVSLRQSNYFLALVIVQSLYILLQQTVRGLGYNKLYAVNGVINSFINVALSVYFLVFTNLKIEGLLISIITAYCLTIIQLVVVSKIYKSVNLKLFDIKLLKEMLAYSCPMVPNSLSWWGISSSNRYLILLFLGASFNGIFAIAFKLPTIVTMIVGIFTLAWQEKSILTFDDKNRNEYYTSIFDKYCSLLICFSAIVLSFNNILFHYFIDKSFNESKYLVPLLMLSTILSSLASFYSSGFLGAKKTSSLFISTLLSGILTIILSYLLIPYLGLYGAAIGILVGYVFLLLLRIYQSKDIFRIHVNYQKLCGLFMIFFISFLPTYFDNILLQISVVAFVCAISLYFNFSTIKMLKNKFL</sequence>
<comment type="subcellular location">
    <subcellularLocation>
        <location evidence="1">Cell membrane</location>
        <topology evidence="1">Multi-pass membrane protein</topology>
    </subcellularLocation>
</comment>
<feature type="transmembrane region" description="Helical" evidence="6">
    <location>
        <begin position="359"/>
        <end position="378"/>
    </location>
</feature>
<organism evidence="7 8">
    <name type="scientific">Sphingobacterium anhuiense</name>
    <dbReference type="NCBI Taxonomy" id="493780"/>
    <lineage>
        <taxon>Bacteria</taxon>
        <taxon>Pseudomonadati</taxon>
        <taxon>Bacteroidota</taxon>
        <taxon>Sphingobacteriia</taxon>
        <taxon>Sphingobacteriales</taxon>
        <taxon>Sphingobacteriaceae</taxon>
        <taxon>Sphingobacterium</taxon>
    </lineage>
</organism>
<evidence type="ECO:0000256" key="6">
    <source>
        <dbReference type="SAM" id="Phobius"/>
    </source>
</evidence>
<feature type="transmembrane region" description="Helical" evidence="6">
    <location>
        <begin position="50"/>
        <end position="73"/>
    </location>
</feature>
<gene>
    <name evidence="7" type="ORF">ACFS6I_18300</name>
</gene>
<evidence type="ECO:0000256" key="4">
    <source>
        <dbReference type="ARBA" id="ARBA00022989"/>
    </source>
</evidence>